<dbReference type="RefSeq" id="WP_374816334.1">
    <property type="nucleotide sequence ID" value="NZ_JBHFLD010000093.1"/>
</dbReference>
<sequence>MSRKLWQGALLFWAFIPGAFALTGNEYRNLGDSERSAWVTGVADGLLTEQLISTGKQPPLARCLAQYPTDQIVAIFDKHLTQNPESWNQPAAFSFRFKFNRLCKIGQ</sequence>
<proteinExistence type="predicted"/>
<comment type="caution">
    <text evidence="1">The sequence shown here is derived from an EMBL/GenBank/DDBJ whole genome shotgun (WGS) entry which is preliminary data.</text>
</comment>
<protein>
    <recommendedName>
        <fullName evidence="3">Rap1a immunity protein domain-containing protein</fullName>
    </recommendedName>
</protein>
<evidence type="ECO:0000313" key="2">
    <source>
        <dbReference type="Proteomes" id="UP001576762"/>
    </source>
</evidence>
<dbReference type="EMBL" id="JBHFLD010000093">
    <property type="protein sequence ID" value="MFB2717973.1"/>
    <property type="molecule type" value="Genomic_DNA"/>
</dbReference>
<evidence type="ECO:0000313" key="1">
    <source>
        <dbReference type="EMBL" id="MFB2717973.1"/>
    </source>
</evidence>
<name>A0ABV4WCW9_9GAMM</name>
<evidence type="ECO:0008006" key="3">
    <source>
        <dbReference type="Google" id="ProtNLM"/>
    </source>
</evidence>
<gene>
    <name evidence="1" type="ORF">ACE05E_21120</name>
</gene>
<reference evidence="1 2" key="1">
    <citation type="submission" date="2024-09" db="EMBL/GenBank/DDBJ databases">
        <title>Draft genome sequences of 6 high pH adapted Marinobacter shengliensis sp. isolated from Mariana forearc serpentinite mud volcanoes.</title>
        <authorList>
            <person name="Elkassas S."/>
            <person name="Serres M."/>
            <person name="Michael N."/>
            <person name="Amina P."/>
            <person name="Teodora Z."/>
            <person name="Julie H."/>
        </authorList>
    </citation>
    <scope>NUCLEOTIDE SEQUENCE [LARGE SCALE GENOMIC DNA]</scope>
    <source>
        <strain evidence="1 2">EB4</strain>
    </source>
</reference>
<dbReference type="Proteomes" id="UP001576762">
    <property type="component" value="Unassembled WGS sequence"/>
</dbReference>
<accession>A0ABV4WCW9</accession>
<keyword evidence="2" id="KW-1185">Reference proteome</keyword>
<organism evidence="1 2">
    <name type="scientific">Marinobacter shengliensis</name>
    <dbReference type="NCBI Taxonomy" id="1389223"/>
    <lineage>
        <taxon>Bacteria</taxon>
        <taxon>Pseudomonadati</taxon>
        <taxon>Pseudomonadota</taxon>
        <taxon>Gammaproteobacteria</taxon>
        <taxon>Pseudomonadales</taxon>
        <taxon>Marinobacteraceae</taxon>
        <taxon>Marinobacter</taxon>
    </lineage>
</organism>